<dbReference type="Proteomes" id="UP000284395">
    <property type="component" value="Unassembled WGS sequence"/>
</dbReference>
<dbReference type="InterPro" id="IPR012292">
    <property type="entry name" value="Globin/Proto"/>
</dbReference>
<dbReference type="AlphaFoldDB" id="A0A420EFG5"/>
<evidence type="ECO:0000256" key="6">
    <source>
        <dbReference type="SAM" id="MobiDB-lite"/>
    </source>
</evidence>
<evidence type="ECO:0000256" key="1">
    <source>
        <dbReference type="ARBA" id="ARBA00022448"/>
    </source>
</evidence>
<dbReference type="GO" id="GO:0020037">
    <property type="term" value="F:heme binding"/>
    <property type="evidence" value="ECO:0007669"/>
    <property type="project" value="InterPro"/>
</dbReference>
<evidence type="ECO:0000313" key="7">
    <source>
        <dbReference type="EMBL" id="RKF19437.1"/>
    </source>
</evidence>
<dbReference type="GO" id="GO:0019825">
    <property type="term" value="F:oxygen binding"/>
    <property type="evidence" value="ECO:0007669"/>
    <property type="project" value="InterPro"/>
</dbReference>
<dbReference type="SUPFAM" id="SSF46458">
    <property type="entry name" value="Globin-like"/>
    <property type="match status" value="1"/>
</dbReference>
<keyword evidence="8" id="KW-1185">Reference proteome</keyword>
<sequence>MHKTGSSPSSTGASSDAEAARKAKRAMAETLGLDEPFIDAMVERFYGMIREDGLLGPIFEARIADWPAHLAQMKRFWRSILHSSGEYSGAPMRKHIVIEGLEEAHFNRWLNLFYRNLRDLGLSGEGGRVVGDRARAIADSFLTGIAVQRFGISGVKAGGNLPHF</sequence>
<name>A0A420EFG5_9SPHN</name>
<feature type="compositionally biased region" description="Low complexity" evidence="6">
    <location>
        <begin position="1"/>
        <end position="17"/>
    </location>
</feature>
<keyword evidence="4 5" id="KW-0408">Iron</keyword>
<evidence type="ECO:0000256" key="4">
    <source>
        <dbReference type="ARBA" id="ARBA00023004"/>
    </source>
</evidence>
<evidence type="ECO:0000256" key="2">
    <source>
        <dbReference type="ARBA" id="ARBA00022617"/>
    </source>
</evidence>
<organism evidence="7 8">
    <name type="scientific">Altericroceibacterium spongiae</name>
    <dbReference type="NCBI Taxonomy" id="2320269"/>
    <lineage>
        <taxon>Bacteria</taxon>
        <taxon>Pseudomonadati</taxon>
        <taxon>Pseudomonadota</taxon>
        <taxon>Alphaproteobacteria</taxon>
        <taxon>Sphingomonadales</taxon>
        <taxon>Erythrobacteraceae</taxon>
        <taxon>Altericroceibacterium</taxon>
    </lineage>
</organism>
<dbReference type="InterPro" id="IPR001486">
    <property type="entry name" value="Hemoglobin_trunc"/>
</dbReference>
<dbReference type="OrthoDB" id="25954at2"/>
<accession>A0A420EFG5</accession>
<dbReference type="EMBL" id="RAPF01000006">
    <property type="protein sequence ID" value="RKF19437.1"/>
    <property type="molecule type" value="Genomic_DNA"/>
</dbReference>
<evidence type="ECO:0000256" key="3">
    <source>
        <dbReference type="ARBA" id="ARBA00022723"/>
    </source>
</evidence>
<evidence type="ECO:0000313" key="8">
    <source>
        <dbReference type="Proteomes" id="UP000284395"/>
    </source>
</evidence>
<feature type="region of interest" description="Disordered" evidence="6">
    <location>
        <begin position="1"/>
        <end position="21"/>
    </location>
</feature>
<dbReference type="InterPro" id="IPR009050">
    <property type="entry name" value="Globin-like_sf"/>
</dbReference>
<dbReference type="Pfam" id="PF01152">
    <property type="entry name" value="Bac_globin"/>
    <property type="match status" value="1"/>
</dbReference>
<evidence type="ECO:0000256" key="5">
    <source>
        <dbReference type="PIRSR" id="PIRSR601486-1"/>
    </source>
</evidence>
<proteinExistence type="predicted"/>
<gene>
    <name evidence="7" type="ORF">D6851_12595</name>
</gene>
<keyword evidence="2 5" id="KW-0349">Heme</keyword>
<feature type="binding site" description="distal binding residue" evidence="5">
    <location>
        <position position="69"/>
    </location>
    <ligand>
        <name>heme</name>
        <dbReference type="ChEBI" id="CHEBI:30413"/>
    </ligand>
    <ligandPart>
        <name>Fe</name>
        <dbReference type="ChEBI" id="CHEBI:18248"/>
    </ligandPart>
</feature>
<keyword evidence="3 5" id="KW-0479">Metal-binding</keyword>
<dbReference type="CDD" id="cd08916">
    <property type="entry name" value="TrHb3_P"/>
    <property type="match status" value="1"/>
</dbReference>
<keyword evidence="1" id="KW-0813">Transport</keyword>
<dbReference type="GO" id="GO:0046872">
    <property type="term" value="F:metal ion binding"/>
    <property type="evidence" value="ECO:0007669"/>
    <property type="project" value="UniProtKB-KW"/>
</dbReference>
<comment type="caution">
    <text evidence="7">The sequence shown here is derived from an EMBL/GenBank/DDBJ whole genome shotgun (WGS) entry which is preliminary data.</text>
</comment>
<reference evidence="7 8" key="1">
    <citation type="submission" date="2018-09" db="EMBL/GenBank/DDBJ databases">
        <title>Altererythrobacter spongiae sp. nov., isolated from a marine sponge.</title>
        <authorList>
            <person name="Zhuang L."/>
            <person name="Luo L."/>
        </authorList>
    </citation>
    <scope>NUCLEOTIDE SEQUENCE [LARGE SCALE GENOMIC DNA]</scope>
    <source>
        <strain evidence="7 8">HN-Y73</strain>
    </source>
</reference>
<protein>
    <submittedName>
        <fullName evidence="7">Group III truncated hemoglobin</fullName>
    </submittedName>
</protein>
<dbReference type="Gene3D" id="1.10.490.10">
    <property type="entry name" value="Globins"/>
    <property type="match status" value="1"/>
</dbReference>